<dbReference type="HOGENOM" id="CLU_2823308_0_0_0"/>
<gene>
    <name evidence="1" type="ORF">CCALI_02300</name>
</gene>
<dbReference type="RefSeq" id="WP_016483626.1">
    <property type="nucleotide sequence ID" value="NC_021487.1"/>
</dbReference>
<protein>
    <submittedName>
        <fullName evidence="1">Uncharacterized protein</fullName>
    </submittedName>
</protein>
<dbReference type="AlphaFoldDB" id="S0EXB6"/>
<dbReference type="EMBL" id="HF951689">
    <property type="protein sequence ID" value="CCW36107.1"/>
    <property type="molecule type" value="Genomic_DNA"/>
</dbReference>
<dbReference type="KEGG" id="ccz:CCALI_02300"/>
<keyword evidence="2" id="KW-1185">Reference proteome</keyword>
<evidence type="ECO:0000313" key="2">
    <source>
        <dbReference type="Proteomes" id="UP000014227"/>
    </source>
</evidence>
<proteinExistence type="predicted"/>
<name>S0EXB6_CHTCT</name>
<dbReference type="InParanoid" id="S0EXB6"/>
<dbReference type="PATRIC" id="fig|1303518.3.peg.2391"/>
<accession>S0EXB6</accession>
<dbReference type="Proteomes" id="UP000014227">
    <property type="component" value="Chromosome I"/>
</dbReference>
<sequence length="66" mass="8139">MAQTITDTQESKDNIRVPDWLYSFSDEQFVFWCNQYKLQVCEEVRPFSREERAAIYRYMVRQHLIE</sequence>
<reference evidence="2" key="1">
    <citation type="submission" date="2013-03" db="EMBL/GenBank/DDBJ databases">
        <title>Genome sequence of Chthonomonas calidirosea, the first sequenced genome from the Armatimonadetes phylum (formally candidate division OP10).</title>
        <authorList>
            <person name="Lee K.C.Y."/>
            <person name="Morgan X.C."/>
            <person name="Dunfield P.F."/>
            <person name="Tamas I."/>
            <person name="Houghton K.M."/>
            <person name="Vyssotski M."/>
            <person name="Ryan J.L.J."/>
            <person name="Lagutin K."/>
            <person name="McDonald I.R."/>
            <person name="Stott M.B."/>
        </authorList>
    </citation>
    <scope>NUCLEOTIDE SEQUENCE [LARGE SCALE GENOMIC DNA]</scope>
    <source>
        <strain evidence="2">DSM 23976 / ICMP 18418 / T49</strain>
    </source>
</reference>
<evidence type="ECO:0000313" key="1">
    <source>
        <dbReference type="EMBL" id="CCW36107.1"/>
    </source>
</evidence>
<organism evidence="1 2">
    <name type="scientific">Chthonomonas calidirosea (strain DSM 23976 / ICMP 18418 / T49)</name>
    <dbReference type="NCBI Taxonomy" id="1303518"/>
    <lineage>
        <taxon>Bacteria</taxon>
        <taxon>Bacillati</taxon>
        <taxon>Armatimonadota</taxon>
        <taxon>Chthonomonadia</taxon>
        <taxon>Chthonomonadales</taxon>
        <taxon>Chthonomonadaceae</taxon>
        <taxon>Chthonomonas</taxon>
    </lineage>
</organism>